<keyword evidence="2" id="KW-1185">Reference proteome</keyword>
<dbReference type="OrthoDB" id="8020285at2"/>
<name>A0A4R2GG01_9HYPH</name>
<dbReference type="Proteomes" id="UP000294881">
    <property type="component" value="Unassembled WGS sequence"/>
</dbReference>
<accession>A0A4R2GG01</accession>
<dbReference type="EMBL" id="SLWL01000045">
    <property type="protein sequence ID" value="TCO06881.1"/>
    <property type="molecule type" value="Genomic_DNA"/>
</dbReference>
<protein>
    <submittedName>
        <fullName evidence="1">Uncharacterized protein</fullName>
    </submittedName>
</protein>
<proteinExistence type="predicted"/>
<sequence>MKVVIKFYRIRDTDKAHAVVGQETLDAANLEDAIEQAVRLSTSLNMPQQPDAMSISDSDGNEVHVRRLGRLGAGRGRSAL</sequence>
<comment type="caution">
    <text evidence="1">The sequence shown here is derived from an EMBL/GenBank/DDBJ whole genome shotgun (WGS) entry which is preliminary data.</text>
</comment>
<gene>
    <name evidence="1" type="ORF">EV666_1454</name>
</gene>
<evidence type="ECO:0000313" key="1">
    <source>
        <dbReference type="EMBL" id="TCO06881.1"/>
    </source>
</evidence>
<organism evidence="1 2">
    <name type="scientific">Camelimonas lactis</name>
    <dbReference type="NCBI Taxonomy" id="659006"/>
    <lineage>
        <taxon>Bacteria</taxon>
        <taxon>Pseudomonadati</taxon>
        <taxon>Pseudomonadota</taxon>
        <taxon>Alphaproteobacteria</taxon>
        <taxon>Hyphomicrobiales</taxon>
        <taxon>Chelatococcaceae</taxon>
        <taxon>Camelimonas</taxon>
    </lineage>
</organism>
<dbReference type="AlphaFoldDB" id="A0A4R2GG01"/>
<reference evidence="1 2" key="1">
    <citation type="submission" date="2019-03" db="EMBL/GenBank/DDBJ databases">
        <title>Genomic Encyclopedia of Type Strains, Phase IV (KMG-IV): sequencing the most valuable type-strain genomes for metagenomic binning, comparative biology and taxonomic classification.</title>
        <authorList>
            <person name="Goeker M."/>
        </authorList>
    </citation>
    <scope>NUCLEOTIDE SEQUENCE [LARGE SCALE GENOMIC DNA]</scope>
    <source>
        <strain evidence="1 2">DSM 22958</strain>
    </source>
</reference>
<dbReference type="RefSeq" id="WP_132011032.1">
    <property type="nucleotide sequence ID" value="NZ_JBHUNN010000002.1"/>
</dbReference>
<evidence type="ECO:0000313" key="2">
    <source>
        <dbReference type="Proteomes" id="UP000294881"/>
    </source>
</evidence>